<dbReference type="AlphaFoldDB" id="A0A0U5F3P6"/>
<dbReference type="STRING" id="431306.AGA_851"/>
<reference evidence="3" key="1">
    <citation type="submission" date="2014-09" db="EMBL/GenBank/DDBJ databases">
        <authorList>
            <person name="Illeghems K.G."/>
        </authorList>
    </citation>
    <scope>NUCLEOTIDE SEQUENCE [LARGE SCALE GENOMIC DNA]</scope>
    <source>
        <strain evidence="3">LMG 23848T</strain>
    </source>
</reference>
<evidence type="ECO:0000313" key="2">
    <source>
        <dbReference type="EMBL" id="CEF54568.1"/>
    </source>
</evidence>
<evidence type="ECO:0000313" key="3">
    <source>
        <dbReference type="Proteomes" id="UP000068250"/>
    </source>
</evidence>
<protein>
    <recommendedName>
        <fullName evidence="4">DUF551 domain-containing protein</fullName>
    </recommendedName>
</protein>
<dbReference type="Proteomes" id="UP000068250">
    <property type="component" value="Chromosome I"/>
</dbReference>
<sequence>MMTDPRIEAAARAICSEIFCMDWNNADVSRKDECIAASRVALAAADAAAWRSIESAPRDTNILTHYEDGRVMADRFPYRGMLEWQEQFDKPPTHWQPFPSPPNTEASPAPETITIPEVRNDRPIPVKGGVDG</sequence>
<proteinExistence type="predicted"/>
<dbReference type="PATRIC" id="fig|431306.5.peg.834"/>
<organism evidence="2 3">
    <name type="scientific">Acetobacter ghanensis</name>
    <dbReference type="NCBI Taxonomy" id="431306"/>
    <lineage>
        <taxon>Bacteria</taxon>
        <taxon>Pseudomonadati</taxon>
        <taxon>Pseudomonadota</taxon>
        <taxon>Alphaproteobacteria</taxon>
        <taxon>Acetobacterales</taxon>
        <taxon>Acetobacteraceae</taxon>
        <taxon>Acetobacter</taxon>
    </lineage>
</organism>
<evidence type="ECO:0000256" key="1">
    <source>
        <dbReference type="SAM" id="MobiDB-lite"/>
    </source>
</evidence>
<feature type="region of interest" description="Disordered" evidence="1">
    <location>
        <begin position="90"/>
        <end position="112"/>
    </location>
</feature>
<evidence type="ECO:0008006" key="4">
    <source>
        <dbReference type="Google" id="ProtNLM"/>
    </source>
</evidence>
<gene>
    <name evidence="2" type="ORF">AGA_851</name>
</gene>
<accession>A0A0U5F3P6</accession>
<name>A0A0U5F3P6_9PROT</name>
<dbReference type="EMBL" id="LN609302">
    <property type="protein sequence ID" value="CEF54568.1"/>
    <property type="molecule type" value="Genomic_DNA"/>
</dbReference>